<organism evidence="1 2">
    <name type="scientific">Trichonephila inaurata madagascariensis</name>
    <dbReference type="NCBI Taxonomy" id="2747483"/>
    <lineage>
        <taxon>Eukaryota</taxon>
        <taxon>Metazoa</taxon>
        <taxon>Ecdysozoa</taxon>
        <taxon>Arthropoda</taxon>
        <taxon>Chelicerata</taxon>
        <taxon>Arachnida</taxon>
        <taxon>Araneae</taxon>
        <taxon>Araneomorphae</taxon>
        <taxon>Entelegynae</taxon>
        <taxon>Araneoidea</taxon>
        <taxon>Nephilidae</taxon>
        <taxon>Trichonephila</taxon>
        <taxon>Trichonephila inaurata</taxon>
    </lineage>
</organism>
<sequence>MGVSLKKNKKSLWELVCTQHCDLASRVASERLLKESRTAWGDPHGRKATLAVGAARKNGVYKLLRVSRTPSNRVAATRGGRGALEKVFR</sequence>
<comment type="caution">
    <text evidence="1">The sequence shown here is derived from an EMBL/GenBank/DDBJ whole genome shotgun (WGS) entry which is preliminary data.</text>
</comment>
<accession>A0A8X6IR05</accession>
<reference evidence="1" key="1">
    <citation type="submission" date="2020-08" db="EMBL/GenBank/DDBJ databases">
        <title>Multicomponent nature underlies the extraordinary mechanical properties of spider dragline silk.</title>
        <authorList>
            <person name="Kono N."/>
            <person name="Nakamura H."/>
            <person name="Mori M."/>
            <person name="Yoshida Y."/>
            <person name="Ohtoshi R."/>
            <person name="Malay A.D."/>
            <person name="Moran D.A.P."/>
            <person name="Tomita M."/>
            <person name="Numata K."/>
            <person name="Arakawa K."/>
        </authorList>
    </citation>
    <scope>NUCLEOTIDE SEQUENCE</scope>
</reference>
<dbReference type="EMBL" id="BMAV01026842">
    <property type="protein sequence ID" value="GFS53909.1"/>
    <property type="molecule type" value="Genomic_DNA"/>
</dbReference>
<proteinExistence type="predicted"/>
<protein>
    <submittedName>
        <fullName evidence="1">Uncharacterized protein</fullName>
    </submittedName>
</protein>
<dbReference type="AlphaFoldDB" id="A0A8X6IR05"/>
<evidence type="ECO:0000313" key="2">
    <source>
        <dbReference type="Proteomes" id="UP000886998"/>
    </source>
</evidence>
<gene>
    <name evidence="1" type="ORF">TNIN_371001</name>
</gene>
<dbReference type="Proteomes" id="UP000886998">
    <property type="component" value="Unassembled WGS sequence"/>
</dbReference>
<name>A0A8X6IR05_9ARAC</name>
<keyword evidence="2" id="KW-1185">Reference proteome</keyword>
<evidence type="ECO:0000313" key="1">
    <source>
        <dbReference type="EMBL" id="GFS53909.1"/>
    </source>
</evidence>